<reference evidence="1 2" key="1">
    <citation type="journal article" date="2012" name="J. Bacteriol.">
        <title>Draft Genome Sequence of Cecembia lonarensis Strain LW9T, Isolated from Lonar Lake, a Haloalkaline Lake in India.</title>
        <authorList>
            <person name="Shivaji S."/>
            <person name="Ara S."/>
            <person name="Singh A."/>
            <person name="Pinnaka A.K."/>
        </authorList>
    </citation>
    <scope>NUCLEOTIDE SEQUENCE [LARGE SCALE GENOMIC DNA]</scope>
    <source>
        <strain evidence="1 2">LW9</strain>
    </source>
</reference>
<comment type="caution">
    <text evidence="1">The sequence shown here is derived from an EMBL/GenBank/DDBJ whole genome shotgun (WGS) entry which is preliminary data.</text>
</comment>
<dbReference type="Proteomes" id="UP000004478">
    <property type="component" value="Unassembled WGS sequence"/>
</dbReference>
<organism evidence="1 2">
    <name type="scientific">Cecembia lonarensis (strain CCUG 58316 / KCTC 22772 / LW9)</name>
    <dbReference type="NCBI Taxonomy" id="1225176"/>
    <lineage>
        <taxon>Bacteria</taxon>
        <taxon>Pseudomonadati</taxon>
        <taxon>Bacteroidota</taxon>
        <taxon>Cytophagia</taxon>
        <taxon>Cytophagales</taxon>
        <taxon>Cyclobacteriaceae</taxon>
        <taxon>Cecembia</taxon>
    </lineage>
</organism>
<evidence type="ECO:0000313" key="2">
    <source>
        <dbReference type="Proteomes" id="UP000004478"/>
    </source>
</evidence>
<dbReference type="EMBL" id="AMGM01000086">
    <property type="protein sequence ID" value="EKB47841.1"/>
    <property type="molecule type" value="Genomic_DNA"/>
</dbReference>
<dbReference type="RefSeq" id="WP_009186566.1">
    <property type="nucleotide sequence ID" value="NZ_AMGM01000086.1"/>
</dbReference>
<dbReference type="AlphaFoldDB" id="K1KZC2"/>
<proteinExistence type="predicted"/>
<sequence>MKLLAKYLKLVWKSAKKLAWALTVAFMIGVHNFYTGETKSKDDIVFQIEQEVEEEDNAPLDPK</sequence>
<gene>
    <name evidence="1" type="ORF">B879_03550</name>
</gene>
<evidence type="ECO:0000313" key="1">
    <source>
        <dbReference type="EMBL" id="EKB47841.1"/>
    </source>
</evidence>
<name>K1KZC2_CECL9</name>
<accession>K1KZC2</accession>
<dbReference type="OrthoDB" id="962818at2"/>
<protein>
    <submittedName>
        <fullName evidence="1">Uncharacterized protein</fullName>
    </submittedName>
</protein>
<keyword evidence="2" id="KW-1185">Reference proteome</keyword>